<dbReference type="InterPro" id="IPR000086">
    <property type="entry name" value="NUDIX_hydrolase_dom"/>
</dbReference>
<accession>A0A381NBH2</accession>
<organism evidence="3">
    <name type="scientific">marine metagenome</name>
    <dbReference type="NCBI Taxonomy" id="408172"/>
    <lineage>
        <taxon>unclassified sequences</taxon>
        <taxon>metagenomes</taxon>
        <taxon>ecological metagenomes</taxon>
    </lineage>
</organism>
<dbReference type="CDD" id="cd04664">
    <property type="entry name" value="NUDIX_DHNTPase_like"/>
    <property type="match status" value="1"/>
</dbReference>
<keyword evidence="1" id="KW-0378">Hydrolase</keyword>
<dbReference type="SUPFAM" id="SSF55811">
    <property type="entry name" value="Nudix"/>
    <property type="match status" value="1"/>
</dbReference>
<dbReference type="InterPro" id="IPR020084">
    <property type="entry name" value="NUDIX_hydrolase_CS"/>
</dbReference>
<name>A0A381NBH2_9ZZZZ</name>
<evidence type="ECO:0000313" key="3">
    <source>
        <dbReference type="EMBL" id="SUZ51932.1"/>
    </source>
</evidence>
<protein>
    <recommendedName>
        <fullName evidence="2">Nudix hydrolase domain-containing protein</fullName>
    </recommendedName>
</protein>
<dbReference type="AlphaFoldDB" id="A0A381NBH2"/>
<dbReference type="PRINTS" id="PR00502">
    <property type="entry name" value="NUDIXFAMILY"/>
</dbReference>
<feature type="domain" description="Nudix hydrolase" evidence="2">
    <location>
        <begin position="4"/>
        <end position="137"/>
    </location>
</feature>
<dbReference type="Pfam" id="PF00293">
    <property type="entry name" value="NUDIX"/>
    <property type="match status" value="1"/>
</dbReference>
<dbReference type="EMBL" id="UINC01000246">
    <property type="protein sequence ID" value="SUZ51932.1"/>
    <property type="molecule type" value="Genomic_DNA"/>
</dbReference>
<dbReference type="PANTHER" id="PTHR43736:SF1">
    <property type="entry name" value="DIHYDRONEOPTERIN TRIPHOSPHATE DIPHOSPHATASE"/>
    <property type="match status" value="1"/>
</dbReference>
<sequence>MSEITIRVVDCYVFRQTDGGLRFLLLKRNKDKLYEHLWQGVAGKIEGNETASEAAIRELREETGLEPIRMFVADHVSRFYESHQDWINLVPVFGIEVDSAEIKLSEEHVDYKWVDIYKALDTLVWRGQKEGIQTVYDMVVNNDDRMQWSKVEF</sequence>
<dbReference type="InterPro" id="IPR020476">
    <property type="entry name" value="Nudix_hydrolase"/>
</dbReference>
<evidence type="ECO:0000259" key="2">
    <source>
        <dbReference type="PROSITE" id="PS51462"/>
    </source>
</evidence>
<dbReference type="PROSITE" id="PS51462">
    <property type="entry name" value="NUDIX"/>
    <property type="match status" value="1"/>
</dbReference>
<proteinExistence type="predicted"/>
<dbReference type="Gene3D" id="3.90.79.10">
    <property type="entry name" value="Nucleoside Triphosphate Pyrophosphohydrolase"/>
    <property type="match status" value="1"/>
</dbReference>
<reference evidence="3" key="1">
    <citation type="submission" date="2018-05" db="EMBL/GenBank/DDBJ databases">
        <authorList>
            <person name="Lanie J.A."/>
            <person name="Ng W.-L."/>
            <person name="Kazmierczak K.M."/>
            <person name="Andrzejewski T.M."/>
            <person name="Davidsen T.M."/>
            <person name="Wayne K.J."/>
            <person name="Tettelin H."/>
            <person name="Glass J.I."/>
            <person name="Rusch D."/>
            <person name="Podicherti R."/>
            <person name="Tsui H.-C.T."/>
            <person name="Winkler M.E."/>
        </authorList>
    </citation>
    <scope>NUCLEOTIDE SEQUENCE</scope>
</reference>
<dbReference type="InterPro" id="IPR015797">
    <property type="entry name" value="NUDIX_hydrolase-like_dom_sf"/>
</dbReference>
<dbReference type="GO" id="GO:0016787">
    <property type="term" value="F:hydrolase activity"/>
    <property type="evidence" value="ECO:0007669"/>
    <property type="project" value="UniProtKB-KW"/>
</dbReference>
<evidence type="ECO:0000256" key="1">
    <source>
        <dbReference type="ARBA" id="ARBA00022801"/>
    </source>
</evidence>
<dbReference type="PROSITE" id="PS00893">
    <property type="entry name" value="NUDIX_BOX"/>
    <property type="match status" value="1"/>
</dbReference>
<gene>
    <name evidence="3" type="ORF">METZ01_LOCUS4786</name>
</gene>
<dbReference type="PANTHER" id="PTHR43736">
    <property type="entry name" value="ADP-RIBOSE PYROPHOSPHATASE"/>
    <property type="match status" value="1"/>
</dbReference>